<dbReference type="OrthoDB" id="1496243at2"/>
<dbReference type="EMBL" id="FZOQ01000017">
    <property type="protein sequence ID" value="SNS92444.1"/>
    <property type="molecule type" value="Genomic_DNA"/>
</dbReference>
<protein>
    <submittedName>
        <fullName evidence="1">Uncharacterized protein</fullName>
    </submittedName>
</protein>
<keyword evidence="2" id="KW-1185">Reference proteome</keyword>
<reference evidence="2" key="1">
    <citation type="submission" date="2017-06" db="EMBL/GenBank/DDBJ databases">
        <authorList>
            <person name="Varghese N."/>
            <person name="Submissions S."/>
        </authorList>
    </citation>
    <scope>NUCLEOTIDE SEQUENCE [LARGE SCALE GENOMIC DNA]</scope>
    <source>
        <strain evidence="2">NKM1</strain>
    </source>
</reference>
<proteinExistence type="predicted"/>
<organism evidence="1 2">
    <name type="scientific">Pontibacter ummariensis</name>
    <dbReference type="NCBI Taxonomy" id="1610492"/>
    <lineage>
        <taxon>Bacteria</taxon>
        <taxon>Pseudomonadati</taxon>
        <taxon>Bacteroidota</taxon>
        <taxon>Cytophagia</taxon>
        <taxon>Cytophagales</taxon>
        <taxon>Hymenobacteraceae</taxon>
        <taxon>Pontibacter</taxon>
    </lineage>
</organism>
<evidence type="ECO:0000313" key="2">
    <source>
        <dbReference type="Proteomes" id="UP000198432"/>
    </source>
</evidence>
<gene>
    <name evidence="1" type="ORF">SAMN06296052_11733</name>
</gene>
<name>A0A239IJ49_9BACT</name>
<dbReference type="AlphaFoldDB" id="A0A239IJ49"/>
<sequence>MHYNHFTINYIEAVQRNLNIEMTADGTHVLLKENINEEAVKKLKEDLQNIWATSASAVTVVTSKQDAFLQAGLFGLVNDLEAALKVGFLLADRVVLMDYLFERILSRKEFKFINLAHLGATALSLVAALPLAKAGRVVIVPSPFYWNEETKQVIMEVADKTALSPELVSLLNTLSITKACHLQPFTIAESHDTYNAIINRQIDHVESIGRSGGEVAYRSILGALLTEKLLKETEFYVALDIPLSQYVAIVSSKKDFYTKYLSRITSGGILNGENSVEALAATLHKDIIEMNKRQVTLLNKIIAVGAGVGSASLALTAAVTAESAPLSVVSAVLGLSSTLASLTNLKDCEEPAIISVFDSLYHW</sequence>
<evidence type="ECO:0000313" key="1">
    <source>
        <dbReference type="EMBL" id="SNS92444.1"/>
    </source>
</evidence>
<accession>A0A239IJ49</accession>
<dbReference type="Proteomes" id="UP000198432">
    <property type="component" value="Unassembled WGS sequence"/>
</dbReference>
<dbReference type="RefSeq" id="WP_089320484.1">
    <property type="nucleotide sequence ID" value="NZ_FZOQ01000017.1"/>
</dbReference>